<evidence type="ECO:0000256" key="2">
    <source>
        <dbReference type="ARBA" id="ARBA00010973"/>
    </source>
</evidence>
<comment type="similarity">
    <text evidence="2">Belongs to the polysaccharide deacetylase family.</text>
</comment>
<proteinExistence type="inferred from homology"/>
<reference evidence="6 7" key="1">
    <citation type="submission" date="2016-10" db="EMBL/GenBank/DDBJ databases">
        <authorList>
            <person name="Varghese N."/>
            <person name="Submissions S."/>
        </authorList>
    </citation>
    <scope>NUCLEOTIDE SEQUENCE [LARGE SCALE GENOMIC DNA]</scope>
    <source>
        <strain evidence="6 7">DSM 18839</strain>
    </source>
</reference>
<feature type="domain" description="NodB homology" evidence="5">
    <location>
        <begin position="68"/>
        <end position="285"/>
    </location>
</feature>
<dbReference type="Gene3D" id="3.20.20.370">
    <property type="entry name" value="Glycoside hydrolase/deacetylase"/>
    <property type="match status" value="1"/>
</dbReference>
<dbReference type="NCBIfam" id="TIGR03212">
    <property type="entry name" value="uraD_N-term-dom"/>
    <property type="match status" value="1"/>
</dbReference>
<dbReference type="AlphaFoldDB" id="A0A8G2BER1"/>
<dbReference type="Proteomes" id="UP000198615">
    <property type="component" value="Unassembled WGS sequence"/>
</dbReference>
<keyword evidence="7" id="KW-1185">Reference proteome</keyword>
<dbReference type="GO" id="GO:0005975">
    <property type="term" value="P:carbohydrate metabolic process"/>
    <property type="evidence" value="ECO:0007669"/>
    <property type="project" value="InterPro"/>
</dbReference>
<evidence type="ECO:0000313" key="6">
    <source>
        <dbReference type="EMBL" id="SDF13372.1"/>
    </source>
</evidence>
<comment type="caution">
    <text evidence="6">The sequence shown here is derived from an EMBL/GenBank/DDBJ whole genome shotgun (WGS) entry which is preliminary data.</text>
</comment>
<sequence>MSDYPRNLIGYGAELPHAAWPDGARVALNFVLNVEEGSETNILHGDAKNEGGLSEVVGGRHPPGQRDLGMESLYDYGPRAGFWRIHRLFTERNLPLTVYACAMALERNPVATEAMAKAGWDFAGHGWRWINHYELTEEQEREHIARAIEITQRLTGQRLKGWYCRYAPSPNTRRLLVETGGFLYDSDSYSDDLPYWVKVDGVDHLVIPYALDTNDVKFGAPASYGSGEDFFRYITDAFDQLWDEGAQRPRMLSIGLHQRLVGRPGRARALAKFLDHVQAKGSTWITRRLEIAEHWHRVHPPAGGSVGS</sequence>
<dbReference type="InterPro" id="IPR002509">
    <property type="entry name" value="NODB_dom"/>
</dbReference>
<dbReference type="OrthoDB" id="9787041at2"/>
<dbReference type="SUPFAM" id="SSF88713">
    <property type="entry name" value="Glycoside hydrolase/deacetylase"/>
    <property type="match status" value="1"/>
</dbReference>
<protein>
    <recommendedName>
        <fullName evidence="3">Chitooligosaccharide deacetylase</fullName>
    </recommendedName>
    <alternativeName>
        <fullName evidence="4">Nodulation protein B</fullName>
    </alternativeName>
</protein>
<dbReference type="EMBL" id="FNBW01000001">
    <property type="protein sequence ID" value="SDF13372.1"/>
    <property type="molecule type" value="Genomic_DNA"/>
</dbReference>
<dbReference type="RefSeq" id="WP_093147746.1">
    <property type="nucleotide sequence ID" value="NZ_FNBW01000001.1"/>
</dbReference>
<dbReference type="GO" id="GO:0016810">
    <property type="term" value="F:hydrolase activity, acting on carbon-nitrogen (but not peptide) bonds"/>
    <property type="evidence" value="ECO:0007669"/>
    <property type="project" value="InterPro"/>
</dbReference>
<evidence type="ECO:0000256" key="3">
    <source>
        <dbReference type="ARBA" id="ARBA00020071"/>
    </source>
</evidence>
<evidence type="ECO:0000313" key="7">
    <source>
        <dbReference type="Proteomes" id="UP000198615"/>
    </source>
</evidence>
<evidence type="ECO:0000256" key="1">
    <source>
        <dbReference type="ARBA" id="ARBA00003236"/>
    </source>
</evidence>
<evidence type="ECO:0000259" key="5">
    <source>
        <dbReference type="PROSITE" id="PS51677"/>
    </source>
</evidence>
<dbReference type="PROSITE" id="PS51677">
    <property type="entry name" value="NODB"/>
    <property type="match status" value="1"/>
</dbReference>
<accession>A0A8G2BER1</accession>
<comment type="function">
    <text evidence="1">Is involved in generating a small heat-stable compound (Nod), an acylated oligomer of N-acetylglucosamine, that stimulates mitosis in various plant protoplasts.</text>
</comment>
<dbReference type="PANTHER" id="PTHR43123">
    <property type="entry name" value="POLYSACCHARIDE DEACETYLASE-RELATED"/>
    <property type="match status" value="1"/>
</dbReference>
<dbReference type="PANTHER" id="PTHR43123:SF1">
    <property type="entry name" value="POLYSACCHARIDE DEACETYLASE-RELATED"/>
    <property type="match status" value="1"/>
</dbReference>
<name>A0A8G2BER1_9PROT</name>
<dbReference type="InterPro" id="IPR017625">
    <property type="entry name" value="PuuE"/>
</dbReference>
<dbReference type="Pfam" id="PF01522">
    <property type="entry name" value="Polysacc_deac_1"/>
    <property type="match status" value="1"/>
</dbReference>
<dbReference type="InterPro" id="IPR011330">
    <property type="entry name" value="Glyco_hydro/deAcase_b/a-brl"/>
</dbReference>
<dbReference type="CDD" id="cd10977">
    <property type="entry name" value="CE4_PuuE_SpCDA1"/>
    <property type="match status" value="1"/>
</dbReference>
<gene>
    <name evidence="6" type="ORF">SAMN05660686_00392</name>
</gene>
<organism evidence="6 7">
    <name type="scientific">Thalassobaculum litoreum DSM 18839</name>
    <dbReference type="NCBI Taxonomy" id="1123362"/>
    <lineage>
        <taxon>Bacteria</taxon>
        <taxon>Pseudomonadati</taxon>
        <taxon>Pseudomonadota</taxon>
        <taxon>Alphaproteobacteria</taxon>
        <taxon>Rhodospirillales</taxon>
        <taxon>Thalassobaculaceae</taxon>
        <taxon>Thalassobaculum</taxon>
    </lineage>
</organism>
<evidence type="ECO:0000256" key="4">
    <source>
        <dbReference type="ARBA" id="ARBA00032976"/>
    </source>
</evidence>